<organism evidence="1 2">
    <name type="scientific">Vagococcus fluvialis</name>
    <dbReference type="NCBI Taxonomy" id="2738"/>
    <lineage>
        <taxon>Bacteria</taxon>
        <taxon>Bacillati</taxon>
        <taxon>Bacillota</taxon>
        <taxon>Bacilli</taxon>
        <taxon>Lactobacillales</taxon>
        <taxon>Enterococcaceae</taxon>
        <taxon>Vagococcus</taxon>
    </lineage>
</organism>
<dbReference type="Proteomes" id="UP000521358">
    <property type="component" value="Unassembled WGS sequence"/>
</dbReference>
<comment type="caution">
    <text evidence="1">The sequence shown here is derived from an EMBL/GenBank/DDBJ whole genome shotgun (WGS) entry which is preliminary data.</text>
</comment>
<gene>
    <name evidence="1" type="ORF">HED35_13170</name>
</gene>
<reference evidence="1 2" key="1">
    <citation type="submission" date="2020-03" db="EMBL/GenBank/DDBJ databases">
        <title>Bacterial samples isolated from urine from healthy bovine heifers (Gyr breed).</title>
        <authorList>
            <person name="Giannattasio-Ferraz S."/>
            <person name="Maskeri L."/>
            <person name="Penido A."/>
            <person name="Barbosa-Stancioli E.F."/>
            <person name="Putonti C."/>
        </authorList>
    </citation>
    <scope>NUCLEOTIDE SEQUENCE [LARGE SCALE GENOMIC DNA]</scope>
    <source>
        <strain evidence="1 2">UFMG-H7</strain>
    </source>
</reference>
<sequence>MSSEQHNRLRAEREHRLISQLLLNDDTKELKKQCGTKEFAEQRLLALEKYLNYESGF</sequence>
<name>A0A7X6I3Z0_9ENTE</name>
<accession>A0A7X6I3Z0</accession>
<dbReference type="AlphaFoldDB" id="A0A7X6I3Z0"/>
<evidence type="ECO:0000313" key="1">
    <source>
        <dbReference type="EMBL" id="NKC69041.1"/>
    </source>
</evidence>
<dbReference type="RefSeq" id="WP_167808086.1">
    <property type="nucleotide sequence ID" value="NZ_JAAVMB010000019.1"/>
</dbReference>
<proteinExistence type="predicted"/>
<evidence type="ECO:0000313" key="2">
    <source>
        <dbReference type="Proteomes" id="UP000521358"/>
    </source>
</evidence>
<protein>
    <submittedName>
        <fullName evidence="1">Uncharacterized protein</fullName>
    </submittedName>
</protein>
<dbReference type="EMBL" id="JAAVMB010000019">
    <property type="protein sequence ID" value="NKC69041.1"/>
    <property type="molecule type" value="Genomic_DNA"/>
</dbReference>